<accession>A0A1A8Z9N2</accession>
<protein>
    <submittedName>
        <fullName evidence="4">Thiopeptide-type bacteriocin biosynthesis domain-containing protein</fullName>
    </submittedName>
</protein>
<dbReference type="AlphaFoldDB" id="A0A1A8Z9N2"/>
<sequence length="1036" mass="113196">MSRSGDSPAYRSMDTALVRAVAHPEIKLPPWPDLTKPRADLVTSWVAWLRQVWAIGAVAEAVALSSPVLAQQVGRLCAGEPCSVREARRTVLAIVRYAQRLLGRPTPFGLLAGVAPAAFGSRAPTRWGSSHQAVARASAAWLDDVITHLEGCPELLSRLPLVANSTMTVRDDRLIVPYQQQPGHDGQLGAVEVSLRHSAPVRAAIKAAHSPIRVEVLASQLRESFPQASAAVVMAMLTELIAHRALITSLHAPSTEPDALRYLVRQLEDIGAGTVTPVARVVAALEEIHAGLQRHNTAQPDDAPAARGLVASRMRSLALSENEPLAVDLRLDASVTLPDQVAREVERAALVLTRLSAYPYGTGAWRAYHQRFYERYGIGSLVPLREVVDPDSGIGLPDGYPGSPDTDPRSPMSRRDEMLLGVAQRAALDGASEVVLDEALIGQLELGPRRLRLPPHLEACVRVQAADERDLERGRFTIEVTSVSRAAGGLTGRFLSVLRPLDAGRFAAGLTGLPAADRNTVPAQVSFPPLDPATAHVARAAQVLPTVISLAEHRWPSRSVLTVDDLAVGCDGRRLYLAVPDRGRRIEAVGMHALNLRTHTPPLARFLIELGRAQCAQVTAFDWGAAARAKLPFLPRVRYGRAILAPATWRLEAAELPDRHQPWYAWDNALDEWRARRRLPRLVHLVEADRRLPLDLDEQAHRVLLRTHLLTAPRAVLVEAPTPEDLGWCGGRPHEVIVALRATEPPPWPPLPTPTPARVIGRDQGQSPATSRILLAKLYGDIRRQDLLLAQHLPRLLAEWDAPPDWWFLRFRDPDPHLRLRIALPDASAFGRAAQHVSAWADDLRQRGLLREVQYATSYPETGRWGSGPAMQAAEGVFIADSHAVLTQLRQPVRPSRQALVAAHTAAIAVAYTGSVEAGMRWLIDHVPAAAPQPVPRPLFREAVRLAHPGDDWAALRAVAGGTAIVDAWKNRDVALAVYQTHLPGPHTRGTDVDDVLGSLMHAHYIRAVGIDFDDEDQCRYLARAAALAYFARCRS</sequence>
<dbReference type="Pfam" id="PF14028">
    <property type="entry name" value="Lant_dehydr_C"/>
    <property type="match status" value="1"/>
</dbReference>
<evidence type="ECO:0000256" key="1">
    <source>
        <dbReference type="SAM" id="MobiDB-lite"/>
    </source>
</evidence>
<feature type="domain" description="Lantibiotic dehydratase N-terminal" evidence="2">
    <location>
        <begin position="57"/>
        <end position="705"/>
    </location>
</feature>
<dbReference type="Proteomes" id="UP000198765">
    <property type="component" value="Chromosome I"/>
</dbReference>
<gene>
    <name evidence="4" type="ORF">GA0070621_0983</name>
</gene>
<keyword evidence="5" id="KW-1185">Reference proteome</keyword>
<name>A0A1A8Z9N2_9ACTN</name>
<dbReference type="InterPro" id="IPR023809">
    <property type="entry name" value="Thiopep_bacteriocin_synth_dom"/>
</dbReference>
<evidence type="ECO:0000259" key="3">
    <source>
        <dbReference type="Pfam" id="PF14028"/>
    </source>
</evidence>
<evidence type="ECO:0000313" key="5">
    <source>
        <dbReference type="Proteomes" id="UP000198765"/>
    </source>
</evidence>
<feature type="region of interest" description="Disordered" evidence="1">
    <location>
        <begin position="393"/>
        <end position="413"/>
    </location>
</feature>
<organism evidence="4 5">
    <name type="scientific">Micromonospora narathiwatensis</name>
    <dbReference type="NCBI Taxonomy" id="299146"/>
    <lineage>
        <taxon>Bacteria</taxon>
        <taxon>Bacillati</taxon>
        <taxon>Actinomycetota</taxon>
        <taxon>Actinomycetes</taxon>
        <taxon>Micromonosporales</taxon>
        <taxon>Micromonosporaceae</taxon>
        <taxon>Micromonospora</taxon>
    </lineage>
</organism>
<dbReference type="EMBL" id="LT594324">
    <property type="protein sequence ID" value="SBT40513.1"/>
    <property type="molecule type" value="Genomic_DNA"/>
</dbReference>
<proteinExistence type="predicted"/>
<evidence type="ECO:0000313" key="4">
    <source>
        <dbReference type="EMBL" id="SBT40513.1"/>
    </source>
</evidence>
<reference evidence="4 5" key="1">
    <citation type="submission" date="2016-06" db="EMBL/GenBank/DDBJ databases">
        <authorList>
            <person name="Kjaerup R.B."/>
            <person name="Dalgaard T.S."/>
            <person name="Juul-Madsen H.R."/>
        </authorList>
    </citation>
    <scope>NUCLEOTIDE SEQUENCE [LARGE SCALE GENOMIC DNA]</scope>
    <source>
        <strain evidence="4 5">DSM 45248</strain>
    </source>
</reference>
<dbReference type="Pfam" id="PF04738">
    <property type="entry name" value="Lant_dehydr_N"/>
    <property type="match status" value="1"/>
</dbReference>
<evidence type="ECO:0000259" key="2">
    <source>
        <dbReference type="Pfam" id="PF04738"/>
    </source>
</evidence>
<dbReference type="RefSeq" id="WP_231920985.1">
    <property type="nucleotide sequence ID" value="NZ_LT594324.1"/>
</dbReference>
<feature type="domain" description="Thiopeptide-type bacteriocin biosynthesis" evidence="3">
    <location>
        <begin position="776"/>
        <end position="1025"/>
    </location>
</feature>
<dbReference type="InterPro" id="IPR006827">
    <property type="entry name" value="Lant_deHydtase_N"/>
</dbReference>
<dbReference type="PATRIC" id="fig|299146.4.peg.1009"/>
<dbReference type="NCBIfam" id="TIGR03891">
    <property type="entry name" value="thiopep_ocin"/>
    <property type="match status" value="1"/>
</dbReference>